<dbReference type="CDD" id="cd03024">
    <property type="entry name" value="DsbA_FrnE"/>
    <property type="match status" value="1"/>
</dbReference>
<dbReference type="GeneID" id="14882848"/>
<dbReference type="EMBL" id="KB207218">
    <property type="protein sequence ID" value="ELP83875.1"/>
    <property type="molecule type" value="Genomic_DNA"/>
</dbReference>
<dbReference type="Proteomes" id="UP000014680">
    <property type="component" value="Unassembled WGS sequence"/>
</dbReference>
<dbReference type="AlphaFoldDB" id="A0A0A1TX06"/>
<gene>
    <name evidence="2" type="ORF">EIN_510940</name>
</gene>
<dbReference type="PANTHER" id="PTHR13887:SF46">
    <property type="entry name" value="DSBA-LIKE THIOREDOXIN DOMAIN-CONTAINING PROTEIN"/>
    <property type="match status" value="1"/>
</dbReference>
<dbReference type="RefSeq" id="XP_004183221.1">
    <property type="nucleotide sequence ID" value="XM_004183173.1"/>
</dbReference>
<reference evidence="2 3" key="1">
    <citation type="submission" date="2012-10" db="EMBL/GenBank/DDBJ databases">
        <authorList>
            <person name="Zafar N."/>
            <person name="Inman J."/>
            <person name="Hall N."/>
            <person name="Lorenzi H."/>
            <person name="Caler E."/>
        </authorList>
    </citation>
    <scope>NUCLEOTIDE SEQUENCE [LARGE SCALE GENOMIC DNA]</scope>
    <source>
        <strain evidence="2 3">IP1</strain>
    </source>
</reference>
<dbReference type="InterPro" id="IPR036249">
    <property type="entry name" value="Thioredoxin-like_sf"/>
</dbReference>
<evidence type="ECO:0000313" key="3">
    <source>
        <dbReference type="Proteomes" id="UP000014680"/>
    </source>
</evidence>
<dbReference type="OrthoDB" id="1930760at2759"/>
<dbReference type="InterPro" id="IPR001853">
    <property type="entry name" value="DSBA-like_thioredoxin_dom"/>
</dbReference>
<protein>
    <recommendedName>
        <fullName evidence="1">DSBA-like thioredoxin domain-containing protein</fullName>
    </recommendedName>
</protein>
<dbReference type="PANTHER" id="PTHR13887">
    <property type="entry name" value="GLUTATHIONE S-TRANSFERASE KAPPA"/>
    <property type="match status" value="1"/>
</dbReference>
<organism evidence="2 3">
    <name type="scientific">Entamoeba invadens IP1</name>
    <dbReference type="NCBI Taxonomy" id="370355"/>
    <lineage>
        <taxon>Eukaryota</taxon>
        <taxon>Amoebozoa</taxon>
        <taxon>Evosea</taxon>
        <taxon>Archamoebae</taxon>
        <taxon>Mastigamoebida</taxon>
        <taxon>Entamoebidae</taxon>
        <taxon>Entamoeba</taxon>
    </lineage>
</organism>
<dbReference type="OMA" id="IRWHAFQ"/>
<keyword evidence="3" id="KW-1185">Reference proteome</keyword>
<evidence type="ECO:0000259" key="1">
    <source>
        <dbReference type="Pfam" id="PF01323"/>
    </source>
</evidence>
<dbReference type="SUPFAM" id="SSF52833">
    <property type="entry name" value="Thioredoxin-like"/>
    <property type="match status" value="1"/>
</dbReference>
<sequence length="211" mass="24164">MSTSLPEIHIDVVSDVSCPWCYVGRRRLINAITQLSTTKKITYTYHPFIIDTGTQKDGEEYMAYNVRRWGGDGWVYSMKRDSLNDGCTFKAWKYWPYSLHCHRLMWYANTVGKGGELMGIFFEMNYEEGKNLSVKKGLMEAAERCGLDLKEAENIIDDQSVNKREVLNEYHKWSEDGVGGVPFFIVHLPSGKEVQLEGAVSTSKWLKVLGK</sequence>
<accession>A0A0A1TX06</accession>
<proteinExistence type="predicted"/>
<dbReference type="Gene3D" id="3.40.30.10">
    <property type="entry name" value="Glutaredoxin"/>
    <property type="match status" value="1"/>
</dbReference>
<dbReference type="VEuPathDB" id="AmoebaDB:EIN_510940"/>
<dbReference type="GO" id="GO:0016491">
    <property type="term" value="F:oxidoreductase activity"/>
    <property type="evidence" value="ECO:0007669"/>
    <property type="project" value="InterPro"/>
</dbReference>
<evidence type="ECO:0000313" key="2">
    <source>
        <dbReference type="EMBL" id="ELP83875.1"/>
    </source>
</evidence>
<feature type="domain" description="DSBA-like thioredoxin" evidence="1">
    <location>
        <begin position="10"/>
        <end position="202"/>
    </location>
</feature>
<dbReference type="KEGG" id="eiv:EIN_510940"/>
<dbReference type="Pfam" id="PF01323">
    <property type="entry name" value="DSBA"/>
    <property type="match status" value="1"/>
</dbReference>
<name>A0A0A1TX06_ENTIV</name>